<evidence type="ECO:0000256" key="1">
    <source>
        <dbReference type="SAM" id="MobiDB-lite"/>
    </source>
</evidence>
<reference evidence="3 4" key="1">
    <citation type="submission" date="2020-09" db="EMBL/GenBank/DDBJ databases">
        <title>A novel species.</title>
        <authorList>
            <person name="Gao J."/>
        </authorList>
    </citation>
    <scope>NUCLEOTIDE SEQUENCE [LARGE SCALE GENOMIC DNA]</scope>
    <source>
        <strain evidence="3 4">CRXT-Y-14</strain>
    </source>
</reference>
<name>A0A7H1BIL8_9ACTN</name>
<keyword evidence="4" id="KW-1185">Reference proteome</keyword>
<evidence type="ECO:0000313" key="3">
    <source>
        <dbReference type="EMBL" id="QNS08573.1"/>
    </source>
</evidence>
<accession>A0A7H1BIL8</accession>
<gene>
    <name evidence="3" type="ORF">IAG42_07260</name>
</gene>
<keyword evidence="2" id="KW-0472">Membrane</keyword>
<feature type="transmembrane region" description="Helical" evidence="2">
    <location>
        <begin position="108"/>
        <end position="132"/>
    </location>
</feature>
<dbReference type="EMBL" id="CP061281">
    <property type="protein sequence ID" value="QNS08573.1"/>
    <property type="molecule type" value="Genomic_DNA"/>
</dbReference>
<keyword evidence="2" id="KW-1133">Transmembrane helix</keyword>
<dbReference type="AlphaFoldDB" id="A0A7H1BIL8"/>
<organism evidence="3 4">
    <name type="scientific">Streptomyces xanthii</name>
    <dbReference type="NCBI Taxonomy" id="2768069"/>
    <lineage>
        <taxon>Bacteria</taxon>
        <taxon>Bacillati</taxon>
        <taxon>Actinomycetota</taxon>
        <taxon>Actinomycetes</taxon>
        <taxon>Kitasatosporales</taxon>
        <taxon>Streptomycetaceae</taxon>
        <taxon>Streptomyces</taxon>
    </lineage>
</organism>
<evidence type="ECO:0000256" key="2">
    <source>
        <dbReference type="SAM" id="Phobius"/>
    </source>
</evidence>
<sequence length="520" mass="53849">MPPGPPPSWGPPPPPSPPPAPPGPAEPLRALAVALLNLCGLGLGYVLLRRWLPALVCLAATVALAVVALPADPDGVPAWALTGYGALLLLAALDGARRALRPGPTAPAVRPILAAVLGLVLLAVPAGGAYAYDGLRDDAVEDMLLDRLAAADALVQDASGQDFARARSTYLTALGRYRDLTEDHPGSRAAHRVHASLDAYYKAVSAPYRKNDRCAAVAPLEHLRDVPDTIDRDVLGDLATWPDQPLATALLDCGTGKLGTAGSDGEGGELGRLLRTFPDSAQAGRVEPALRAAVDKRSGAIEGAEPCRATDELRRIGDTANALPAPVPGHLRGRVAGAVRDGTYACGIDQFKDKEFSEARKTLTDFAGTYESDKRRARARQVATAAEIAELRPSAGDRLPPTGTPGGARMELVISNDGPDPVEILYTGPVTGRITVGACGSCSTYSSEAAGRGKACKASGRTYPKKTLRLPAGTYHFLHKPGGASATARGRAAGGRIQPGYTYTQCSYVVVGGGGLGADL</sequence>
<feature type="region of interest" description="Disordered" evidence="1">
    <location>
        <begin position="1"/>
        <end position="23"/>
    </location>
</feature>
<dbReference type="Proteomes" id="UP000516428">
    <property type="component" value="Chromosome"/>
</dbReference>
<feature type="transmembrane region" description="Helical" evidence="2">
    <location>
        <begin position="28"/>
        <end position="48"/>
    </location>
</feature>
<keyword evidence="2" id="KW-0812">Transmembrane</keyword>
<feature type="transmembrane region" description="Helical" evidence="2">
    <location>
        <begin position="77"/>
        <end position="96"/>
    </location>
</feature>
<proteinExistence type="predicted"/>
<feature type="transmembrane region" description="Helical" evidence="2">
    <location>
        <begin position="55"/>
        <end position="71"/>
    </location>
</feature>
<protein>
    <submittedName>
        <fullName evidence="3">Uncharacterized protein</fullName>
    </submittedName>
</protein>
<dbReference type="KEGG" id="sxn:IAG42_07260"/>
<evidence type="ECO:0000313" key="4">
    <source>
        <dbReference type="Proteomes" id="UP000516428"/>
    </source>
</evidence>